<proteinExistence type="predicted"/>
<protein>
    <submittedName>
        <fullName evidence="2">Uncharacterized protein</fullName>
    </submittedName>
</protein>
<sequence>MRRSIVAVATALVAVVGAAAPARAESWTVRDRAGDVPDTGYSDIQSVTVVHRAETLDVSVSFAAAGGIVNAFVDTDRTDRGPEFRIRLRWRGDDFVGEVFAVERWRTPIGPGNRVACAGLETHTGYRLPDLAGVTVPRACLRAHGVVPRELRVAVRSWLLEADGSPVDIDWAPSRRSFPAAWVASA</sequence>
<keyword evidence="3" id="KW-1185">Reference proteome</keyword>
<name>A0ABT9AZB9_9ACTN</name>
<reference evidence="2 3" key="1">
    <citation type="submission" date="2023-07" db="EMBL/GenBank/DDBJ databases">
        <title>Nocardioides sp. nov WY-20 isolated from soil.</title>
        <authorList>
            <person name="Liu B."/>
            <person name="Wan Y."/>
        </authorList>
    </citation>
    <scope>NUCLEOTIDE SEQUENCE [LARGE SCALE GENOMIC DNA]</scope>
    <source>
        <strain evidence="2 3">WY-20</strain>
    </source>
</reference>
<organism evidence="2 3">
    <name type="scientific">Nocardioides jiangxiensis</name>
    <dbReference type="NCBI Taxonomy" id="3064524"/>
    <lineage>
        <taxon>Bacteria</taxon>
        <taxon>Bacillati</taxon>
        <taxon>Actinomycetota</taxon>
        <taxon>Actinomycetes</taxon>
        <taxon>Propionibacteriales</taxon>
        <taxon>Nocardioidaceae</taxon>
        <taxon>Nocardioides</taxon>
    </lineage>
</organism>
<feature type="chain" id="PRO_5047178311" evidence="1">
    <location>
        <begin position="25"/>
        <end position="186"/>
    </location>
</feature>
<feature type="signal peptide" evidence="1">
    <location>
        <begin position="1"/>
        <end position="24"/>
    </location>
</feature>
<accession>A0ABT9AZB9</accession>
<evidence type="ECO:0000256" key="1">
    <source>
        <dbReference type="SAM" id="SignalP"/>
    </source>
</evidence>
<evidence type="ECO:0000313" key="3">
    <source>
        <dbReference type="Proteomes" id="UP001233314"/>
    </source>
</evidence>
<dbReference type="EMBL" id="JAUQTA010000001">
    <property type="protein sequence ID" value="MDO7867934.1"/>
    <property type="molecule type" value="Genomic_DNA"/>
</dbReference>
<gene>
    <name evidence="2" type="ORF">Q5722_06085</name>
</gene>
<dbReference type="Proteomes" id="UP001233314">
    <property type="component" value="Unassembled WGS sequence"/>
</dbReference>
<comment type="caution">
    <text evidence="2">The sequence shown here is derived from an EMBL/GenBank/DDBJ whole genome shotgun (WGS) entry which is preliminary data.</text>
</comment>
<evidence type="ECO:0000313" key="2">
    <source>
        <dbReference type="EMBL" id="MDO7867934.1"/>
    </source>
</evidence>
<keyword evidence="1" id="KW-0732">Signal</keyword>
<dbReference type="RefSeq" id="WP_305027314.1">
    <property type="nucleotide sequence ID" value="NZ_JAUQTA010000001.1"/>
</dbReference>